<evidence type="ECO:0000313" key="1">
    <source>
        <dbReference type="EMBL" id="GGE98479.1"/>
    </source>
</evidence>
<comment type="caution">
    <text evidence="1">The sequence shown here is derived from an EMBL/GenBank/DDBJ whole genome shotgun (WGS) entry which is preliminary data.</text>
</comment>
<evidence type="ECO:0008006" key="3">
    <source>
        <dbReference type="Google" id="ProtNLM"/>
    </source>
</evidence>
<protein>
    <recommendedName>
        <fullName evidence="3">GrpB family protein</fullName>
    </recommendedName>
</protein>
<accession>A0ABQ1TLE0</accession>
<dbReference type="InterPro" id="IPR043519">
    <property type="entry name" value="NT_sf"/>
</dbReference>
<evidence type="ECO:0000313" key="2">
    <source>
        <dbReference type="Proteomes" id="UP000655016"/>
    </source>
</evidence>
<gene>
    <name evidence="1" type="ORF">GCM10011518_04840</name>
</gene>
<dbReference type="RefSeq" id="WP_163392313.1">
    <property type="nucleotide sequence ID" value="NZ_BMKP01000001.1"/>
</dbReference>
<dbReference type="SUPFAM" id="SSF81301">
    <property type="entry name" value="Nucleotidyltransferase"/>
    <property type="match status" value="1"/>
</dbReference>
<dbReference type="Gene3D" id="3.30.460.10">
    <property type="entry name" value="Beta Polymerase, domain 2"/>
    <property type="match status" value="1"/>
</dbReference>
<dbReference type="PANTHER" id="PTHR34822:SF1">
    <property type="entry name" value="GRPB FAMILY PROTEIN"/>
    <property type="match status" value="1"/>
</dbReference>
<dbReference type="Proteomes" id="UP000655016">
    <property type="component" value="Unassembled WGS sequence"/>
</dbReference>
<sequence length="174" mass="20439">MIDSKEWNIKVLPYNSAWAEEFKRIKSELLAHIKDMVLTIEHVGSTSVAGLHAKPIIDIDIVIENDMFLIVKQKLKEIGYKHVGDLGIKGREAFSYKNKIHLMEHHLYVCDENSNELKRHLTFRDYLRKHAHEREKYARIKIEMAKKFPHDIDQYLLGKQSVILDIYKKCGLIN</sequence>
<dbReference type="PANTHER" id="PTHR34822">
    <property type="entry name" value="GRPB DOMAIN PROTEIN (AFU_ORTHOLOGUE AFUA_1G01530)"/>
    <property type="match status" value="1"/>
</dbReference>
<organism evidence="1 2">
    <name type="scientific">Flavobacterium limi</name>
    <dbReference type="NCBI Taxonomy" id="2045105"/>
    <lineage>
        <taxon>Bacteria</taxon>
        <taxon>Pseudomonadati</taxon>
        <taxon>Bacteroidota</taxon>
        <taxon>Flavobacteriia</taxon>
        <taxon>Flavobacteriales</taxon>
        <taxon>Flavobacteriaceae</taxon>
        <taxon>Flavobacterium</taxon>
    </lineage>
</organism>
<reference evidence="2" key="1">
    <citation type="journal article" date="2019" name="Int. J. Syst. Evol. Microbiol.">
        <title>The Global Catalogue of Microorganisms (GCM) 10K type strain sequencing project: providing services to taxonomists for standard genome sequencing and annotation.</title>
        <authorList>
            <consortium name="The Broad Institute Genomics Platform"/>
            <consortium name="The Broad Institute Genome Sequencing Center for Infectious Disease"/>
            <person name="Wu L."/>
            <person name="Ma J."/>
        </authorList>
    </citation>
    <scope>NUCLEOTIDE SEQUENCE [LARGE SCALE GENOMIC DNA]</scope>
    <source>
        <strain evidence="2">CGMCC 1.16060</strain>
    </source>
</reference>
<dbReference type="Pfam" id="PF04229">
    <property type="entry name" value="GrpB"/>
    <property type="match status" value="1"/>
</dbReference>
<proteinExistence type="predicted"/>
<dbReference type="InterPro" id="IPR007344">
    <property type="entry name" value="GrpB/CoaE"/>
</dbReference>
<dbReference type="EMBL" id="BMKP01000001">
    <property type="protein sequence ID" value="GGE98479.1"/>
    <property type="molecule type" value="Genomic_DNA"/>
</dbReference>
<name>A0ABQ1TLE0_9FLAO</name>
<keyword evidence="2" id="KW-1185">Reference proteome</keyword>